<evidence type="ECO:0000313" key="3">
    <source>
        <dbReference type="Proteomes" id="UP000286907"/>
    </source>
</evidence>
<organism evidence="1 4">
    <name type="scientific">Oenococcus sicerae</name>
    <dbReference type="NCBI Taxonomy" id="2203724"/>
    <lineage>
        <taxon>Bacteria</taxon>
        <taxon>Bacillati</taxon>
        <taxon>Bacillota</taxon>
        <taxon>Bacilli</taxon>
        <taxon>Lactobacillales</taxon>
        <taxon>Lactobacillaceae</taxon>
        <taxon>Oenococcus</taxon>
    </lineage>
</organism>
<dbReference type="AlphaFoldDB" id="A0AAJ1VPE2"/>
<protein>
    <submittedName>
        <fullName evidence="1">Uncharacterized protein</fullName>
    </submittedName>
</protein>
<dbReference type="EMBL" id="CP029684">
    <property type="protein sequence ID" value="QAS69271.1"/>
    <property type="molecule type" value="Genomic_DNA"/>
</dbReference>
<dbReference type="Proteomes" id="UP001167919">
    <property type="component" value="Unassembled WGS sequence"/>
</dbReference>
<dbReference type="Proteomes" id="UP000286907">
    <property type="component" value="Chromosome"/>
</dbReference>
<proteinExistence type="predicted"/>
<sequence>MSRYFLTQQHNTNQKENRAFNEDFSLAYNISGKVGSKNDVLYVYDVKGVEQARIRQISYGVLPRFQLLYQDKYVASIGFNFAGLNDVIFVRYLNWVITGEVVAGKYRIRHGRKKLLEVNPVEFPDGLFYQLDVANDAQAPVHVAIAALLDRWGMKKNRGLLKFPTRLNKYKYKMATRINQ</sequence>
<dbReference type="EMBL" id="SDWY01000003">
    <property type="protein sequence ID" value="MDN6900729.1"/>
    <property type="molecule type" value="Genomic_DNA"/>
</dbReference>
<accession>A0AAJ1VPE2</accession>
<dbReference type="InterPro" id="IPR025659">
    <property type="entry name" value="Tubby-like_C"/>
</dbReference>
<evidence type="ECO:0000313" key="1">
    <source>
        <dbReference type="EMBL" id="MDN6900729.1"/>
    </source>
</evidence>
<name>A0AAJ1VPE2_9LACO</name>
<dbReference type="SUPFAM" id="SSF54518">
    <property type="entry name" value="Tubby C-terminal domain-like"/>
    <property type="match status" value="1"/>
</dbReference>
<evidence type="ECO:0000313" key="2">
    <source>
        <dbReference type="EMBL" id="QAS69271.1"/>
    </source>
</evidence>
<gene>
    <name evidence="2" type="ORF">DLJ48_01380</name>
    <name evidence="1" type="ORF">EVC35_06885</name>
</gene>
<reference evidence="2 3" key="1">
    <citation type="journal article" date="2019" name="Syst. Appl. Microbiol.">
        <title>Oenococcus sicerae sp. nov., isolated from French cider.</title>
        <authorList>
            <person name="Cousin F.J."/>
            <person name="Le Guellec R."/>
            <person name="Chagnot C."/>
            <person name="Goux D."/>
            <person name="Dalmasso M."/>
            <person name="Laplace J.M."/>
            <person name="Cretenet M."/>
        </authorList>
    </citation>
    <scope>NUCLEOTIDE SEQUENCE [LARGE SCALE GENOMIC DNA]</scope>
    <source>
        <strain evidence="2 3">UCMA 15228</strain>
    </source>
</reference>
<evidence type="ECO:0000313" key="4">
    <source>
        <dbReference type="Proteomes" id="UP001167919"/>
    </source>
</evidence>
<reference evidence="2" key="3">
    <citation type="submission" date="2020-01" db="EMBL/GenBank/DDBJ databases">
        <authorList>
            <person name="Cousin F.J."/>
            <person name="Le Guellec R."/>
            <person name="Cretenet M."/>
        </authorList>
    </citation>
    <scope>NUCLEOTIDE SEQUENCE</scope>
    <source>
        <strain evidence="2">UCMA 15228</strain>
    </source>
</reference>
<reference evidence="1" key="2">
    <citation type="submission" date="2019-01" db="EMBL/GenBank/DDBJ databases">
        <title>Oenococcus sicerae UCMA17102.</title>
        <authorList>
            <person name="Cousin F.J."/>
            <person name="Le Guellec R."/>
            <person name="Cretenet M."/>
        </authorList>
    </citation>
    <scope>NUCLEOTIDE SEQUENCE</scope>
    <source>
        <strain evidence="1">UCMA17102</strain>
    </source>
</reference>
<keyword evidence="3" id="KW-1185">Reference proteome</keyword>
<dbReference type="RefSeq" id="WP_128685237.1">
    <property type="nucleotide sequence ID" value="NZ_CP029684.2"/>
</dbReference>